<evidence type="ECO:0000313" key="6">
    <source>
        <dbReference type="Proteomes" id="UP000243706"/>
    </source>
</evidence>
<accession>A0A240C3K7</accession>
<evidence type="ECO:0000313" key="7">
    <source>
        <dbReference type="Proteomes" id="UP000652995"/>
    </source>
</evidence>
<comment type="similarity">
    <text evidence="1">Belongs to the CvfC family.</text>
</comment>
<evidence type="ECO:0000259" key="3">
    <source>
        <dbReference type="SMART" id="SM00932"/>
    </source>
</evidence>
<dbReference type="PANTHER" id="PTHR12697:SF37">
    <property type="entry name" value="CONSERVED VIRULENCE FACTOR C"/>
    <property type="match status" value="1"/>
</dbReference>
<dbReference type="Pfam" id="PF08712">
    <property type="entry name" value="Nfu_N"/>
    <property type="match status" value="1"/>
</dbReference>
<organism evidence="5 6">
    <name type="scientific">Staphylococcus muscae</name>
    <dbReference type="NCBI Taxonomy" id="1294"/>
    <lineage>
        <taxon>Bacteria</taxon>
        <taxon>Bacillati</taxon>
        <taxon>Bacillota</taxon>
        <taxon>Bacilli</taxon>
        <taxon>Bacillales</taxon>
        <taxon>Staphylococcaceae</taxon>
        <taxon>Staphylococcus</taxon>
    </lineage>
</organism>
<evidence type="ECO:0000256" key="2">
    <source>
        <dbReference type="ARBA" id="ARBA00015469"/>
    </source>
</evidence>
<name>A0A240C3K7_9STAP</name>
<dbReference type="Pfam" id="PF13646">
    <property type="entry name" value="HEAT_2"/>
    <property type="match status" value="1"/>
</dbReference>
<dbReference type="InterPro" id="IPR016024">
    <property type="entry name" value="ARM-type_fold"/>
</dbReference>
<dbReference type="InterPro" id="IPR004155">
    <property type="entry name" value="PBS_lyase_HEAT"/>
</dbReference>
<protein>
    <recommendedName>
        <fullName evidence="2">Conserved virulence factor C</fullName>
    </recommendedName>
</protein>
<dbReference type="RefSeq" id="WP_095116988.1">
    <property type="nucleotide sequence ID" value="NZ_BMCB01000011.1"/>
</dbReference>
<keyword evidence="7" id="KW-1185">Reference proteome</keyword>
<dbReference type="Proteomes" id="UP000652995">
    <property type="component" value="Unassembled WGS sequence"/>
</dbReference>
<dbReference type="AlphaFoldDB" id="A0A240C3K7"/>
<dbReference type="SUPFAM" id="SSF48371">
    <property type="entry name" value="ARM repeat"/>
    <property type="match status" value="1"/>
</dbReference>
<dbReference type="GO" id="GO:0016491">
    <property type="term" value="F:oxidoreductase activity"/>
    <property type="evidence" value="ECO:0007669"/>
    <property type="project" value="TreeGrafter"/>
</dbReference>
<reference evidence="7" key="3">
    <citation type="journal article" date="2019" name="Int. J. Syst. Evol. Microbiol.">
        <title>The Global Catalogue of Microorganisms (GCM) 10K type strain sequencing project: providing services to taxonomists for standard genome sequencing and annotation.</title>
        <authorList>
            <consortium name="The Broad Institute Genomics Platform"/>
            <consortium name="The Broad Institute Genome Sequencing Center for Infectious Disease"/>
            <person name="Wu L."/>
            <person name="Ma J."/>
        </authorList>
    </citation>
    <scope>NUCLEOTIDE SEQUENCE [LARGE SCALE GENOMIC DNA]</scope>
    <source>
        <strain evidence="7">CCM 4175</strain>
    </source>
</reference>
<dbReference type="OrthoDB" id="420201at2"/>
<sequence>MEIIKIEPTPSPNTMKIVISEKRQDNQSTTYTEVHETHPAFINQVLSIEGVKSIFYVLDFLAVDKMPKADWEEVLPHITAALNGEQDVQQETHTSQEHFGEVKAEVLKFKDIPYQIKLTTESEEQRRQLNDRFIEAMTAAQLPGDNVVFLRKWHDLGIRYGELEQIMDEVEEEMNALYPTNELQQLVERAQSTTSQEMPVKEYQHVTLETYQQAEDWKARLRMLSTFPTPTEADYPLLTHALKEEKVQLRREAIVLLSMIETKETLPYLYEGLHDKSPAVRRAAGDALSDLGFAEALPEMEHALDDAHKIVRWRAAMFLFDEGGEAQLPALKAHQEDPAYEVRMQIEMAITRIEQGEAALGSVWKQIANRKR</sequence>
<dbReference type="InterPro" id="IPR014824">
    <property type="entry name" value="Nfu/NifU_N"/>
</dbReference>
<dbReference type="EMBL" id="LT906464">
    <property type="protein sequence ID" value="SNW02701.1"/>
    <property type="molecule type" value="Genomic_DNA"/>
</dbReference>
<gene>
    <name evidence="5" type="primary">cvfC</name>
    <name evidence="4" type="ORF">GCM10007183_17390</name>
    <name evidence="5" type="ORF">SAMEA4412661_01212</name>
</gene>
<dbReference type="InterPro" id="IPR036498">
    <property type="entry name" value="Nfu/NifU_N_sf"/>
</dbReference>
<evidence type="ECO:0000256" key="1">
    <source>
        <dbReference type="ARBA" id="ARBA00010064"/>
    </source>
</evidence>
<dbReference type="Gene3D" id="3.30.1370.70">
    <property type="entry name" value="Scaffold protein Nfu/NifU, N-terminal domain"/>
    <property type="match status" value="1"/>
</dbReference>
<reference evidence="4" key="4">
    <citation type="submission" date="2024-05" db="EMBL/GenBank/DDBJ databases">
        <authorList>
            <person name="Sun Q."/>
            <person name="Sedlacek I."/>
        </authorList>
    </citation>
    <scope>NUCLEOTIDE SEQUENCE</scope>
    <source>
        <strain evidence="4">CCM 4175</strain>
    </source>
</reference>
<dbReference type="Proteomes" id="UP000243706">
    <property type="component" value="Chromosome 1"/>
</dbReference>
<dbReference type="Gene3D" id="1.25.10.10">
    <property type="entry name" value="Leucine-rich Repeat Variant"/>
    <property type="match status" value="1"/>
</dbReference>
<dbReference type="EMBL" id="BMCB01000011">
    <property type="protein sequence ID" value="GGA93689.1"/>
    <property type="molecule type" value="Genomic_DNA"/>
</dbReference>
<dbReference type="KEGG" id="smus:C7J88_02775"/>
<evidence type="ECO:0000313" key="5">
    <source>
        <dbReference type="EMBL" id="SNW02701.1"/>
    </source>
</evidence>
<dbReference type="PANTHER" id="PTHR12697">
    <property type="entry name" value="PBS LYASE HEAT-LIKE PROTEIN"/>
    <property type="match status" value="1"/>
</dbReference>
<reference evidence="5 6" key="2">
    <citation type="submission" date="2017-06" db="EMBL/GenBank/DDBJ databases">
        <authorList>
            <consortium name="Pathogen Informatics"/>
        </authorList>
    </citation>
    <scope>NUCLEOTIDE SEQUENCE [LARGE SCALE GENOMIC DNA]</scope>
    <source>
        <strain evidence="5 6">NCTC13833</strain>
    </source>
</reference>
<dbReference type="InterPro" id="IPR011989">
    <property type="entry name" value="ARM-like"/>
</dbReference>
<evidence type="ECO:0000313" key="4">
    <source>
        <dbReference type="EMBL" id="GGA93689.1"/>
    </source>
</evidence>
<dbReference type="SMART" id="SM00932">
    <property type="entry name" value="Nfu_N"/>
    <property type="match status" value="1"/>
</dbReference>
<dbReference type="Pfam" id="PF13769">
    <property type="entry name" value="Virulence_fact"/>
    <property type="match status" value="1"/>
</dbReference>
<dbReference type="InterPro" id="IPR025989">
    <property type="entry name" value="Virulence_F_dom"/>
</dbReference>
<dbReference type="SMART" id="SM00567">
    <property type="entry name" value="EZ_HEAT"/>
    <property type="match status" value="3"/>
</dbReference>
<feature type="domain" description="Scaffold protein Nfu/NifU N-terminal" evidence="3">
    <location>
        <begin position="4"/>
        <end position="89"/>
    </location>
</feature>
<reference evidence="4" key="1">
    <citation type="journal article" date="2014" name="Int. J. Syst. Evol. Microbiol.">
        <title>Complete genome of a new Firmicutes species belonging to the dominant human colonic microbiota ('Ruminococcus bicirculans') reveals two chromosomes and a selective capacity to utilize plant glucans.</title>
        <authorList>
            <consortium name="NISC Comparative Sequencing Program"/>
            <person name="Wegmann U."/>
            <person name="Louis P."/>
            <person name="Goesmann A."/>
            <person name="Henrissat B."/>
            <person name="Duncan S.H."/>
            <person name="Flint H.J."/>
        </authorList>
    </citation>
    <scope>NUCLEOTIDE SEQUENCE</scope>
    <source>
        <strain evidence="4">CCM 4175</strain>
    </source>
</reference>
<proteinExistence type="inferred from homology"/>
<dbReference type="SUPFAM" id="SSF110836">
    <property type="entry name" value="Hypothetical protein SAV1430"/>
    <property type="match status" value="1"/>
</dbReference>